<keyword evidence="3" id="KW-0285">Flavoprotein</keyword>
<name>A0AAD4M584_9AGAM</name>
<keyword evidence="4" id="KW-0274">FAD</keyword>
<dbReference type="AlphaFoldDB" id="A0AAD4M584"/>
<dbReference type="InterPro" id="IPR036318">
    <property type="entry name" value="FAD-bd_PCMH-like_sf"/>
</dbReference>
<reference evidence="6" key="1">
    <citation type="journal article" date="2022" name="New Phytol.">
        <title>Evolutionary transition to the ectomycorrhizal habit in the genomes of a hyperdiverse lineage of mushroom-forming fungi.</title>
        <authorList>
            <person name="Looney B."/>
            <person name="Miyauchi S."/>
            <person name="Morin E."/>
            <person name="Drula E."/>
            <person name="Courty P.E."/>
            <person name="Kohler A."/>
            <person name="Kuo A."/>
            <person name="LaButti K."/>
            <person name="Pangilinan J."/>
            <person name="Lipzen A."/>
            <person name="Riley R."/>
            <person name="Andreopoulos W."/>
            <person name="He G."/>
            <person name="Johnson J."/>
            <person name="Nolan M."/>
            <person name="Tritt A."/>
            <person name="Barry K.W."/>
            <person name="Grigoriev I.V."/>
            <person name="Nagy L.G."/>
            <person name="Hibbett D."/>
            <person name="Henrissat B."/>
            <person name="Matheny P.B."/>
            <person name="Labbe J."/>
            <person name="Martin F.M."/>
        </authorList>
    </citation>
    <scope>NUCLEOTIDE SEQUENCE</scope>
    <source>
        <strain evidence="6">BPL690</strain>
    </source>
</reference>
<dbReference type="Gene3D" id="3.30.465.10">
    <property type="match status" value="1"/>
</dbReference>
<dbReference type="GO" id="GO:0016491">
    <property type="term" value="F:oxidoreductase activity"/>
    <property type="evidence" value="ECO:0007669"/>
    <property type="project" value="UniProtKB-KW"/>
</dbReference>
<accession>A0AAD4M584</accession>
<comment type="caution">
    <text evidence="6">The sequence shown here is derived from an EMBL/GenBank/DDBJ whole genome shotgun (WGS) entry which is preliminary data.</text>
</comment>
<protein>
    <submittedName>
        <fullName evidence="6">Uncharacterized protein</fullName>
    </submittedName>
</protein>
<keyword evidence="5" id="KW-0560">Oxidoreductase</keyword>
<dbReference type="SUPFAM" id="SSF56176">
    <property type="entry name" value="FAD-binding/transporter-associated domain-like"/>
    <property type="match status" value="1"/>
</dbReference>
<dbReference type="Proteomes" id="UP001203297">
    <property type="component" value="Unassembled WGS sequence"/>
</dbReference>
<dbReference type="InterPro" id="IPR016169">
    <property type="entry name" value="FAD-bd_PCMH_sub2"/>
</dbReference>
<evidence type="ECO:0000313" key="6">
    <source>
        <dbReference type="EMBL" id="KAI0301748.1"/>
    </source>
</evidence>
<dbReference type="PANTHER" id="PTHR42973">
    <property type="entry name" value="BINDING OXIDOREDUCTASE, PUTATIVE (AFU_ORTHOLOGUE AFUA_1G17690)-RELATED"/>
    <property type="match status" value="1"/>
</dbReference>
<dbReference type="PANTHER" id="PTHR42973:SF39">
    <property type="entry name" value="FAD-BINDING PCMH-TYPE DOMAIN-CONTAINING PROTEIN"/>
    <property type="match status" value="1"/>
</dbReference>
<comment type="cofactor">
    <cofactor evidence="1">
        <name>FAD</name>
        <dbReference type="ChEBI" id="CHEBI:57692"/>
    </cofactor>
</comment>
<evidence type="ECO:0000256" key="5">
    <source>
        <dbReference type="ARBA" id="ARBA00023002"/>
    </source>
</evidence>
<dbReference type="EMBL" id="WTXG01000013">
    <property type="protein sequence ID" value="KAI0301748.1"/>
    <property type="molecule type" value="Genomic_DNA"/>
</dbReference>
<sequence>MCQLPAPIGRVSHMMHGHSGYSHISNQHGLAVDNIVAHEIVFPNGTIKTVKADDHDLWFALRASVSFV</sequence>
<proteinExistence type="inferred from homology"/>
<keyword evidence="7" id="KW-1185">Reference proteome</keyword>
<evidence type="ECO:0000313" key="7">
    <source>
        <dbReference type="Proteomes" id="UP001203297"/>
    </source>
</evidence>
<evidence type="ECO:0000256" key="1">
    <source>
        <dbReference type="ARBA" id="ARBA00001974"/>
    </source>
</evidence>
<evidence type="ECO:0000256" key="2">
    <source>
        <dbReference type="ARBA" id="ARBA00005466"/>
    </source>
</evidence>
<comment type="similarity">
    <text evidence="2">Belongs to the oxygen-dependent FAD-linked oxidoreductase family.</text>
</comment>
<dbReference type="InterPro" id="IPR050416">
    <property type="entry name" value="FAD-linked_Oxidoreductase"/>
</dbReference>
<organism evidence="6 7">
    <name type="scientific">Multifurca ochricompacta</name>
    <dbReference type="NCBI Taxonomy" id="376703"/>
    <lineage>
        <taxon>Eukaryota</taxon>
        <taxon>Fungi</taxon>
        <taxon>Dikarya</taxon>
        <taxon>Basidiomycota</taxon>
        <taxon>Agaricomycotina</taxon>
        <taxon>Agaricomycetes</taxon>
        <taxon>Russulales</taxon>
        <taxon>Russulaceae</taxon>
        <taxon>Multifurca</taxon>
    </lineage>
</organism>
<evidence type="ECO:0000256" key="3">
    <source>
        <dbReference type="ARBA" id="ARBA00022630"/>
    </source>
</evidence>
<evidence type="ECO:0000256" key="4">
    <source>
        <dbReference type="ARBA" id="ARBA00022827"/>
    </source>
</evidence>
<gene>
    <name evidence="6" type="ORF">B0F90DRAFT_293323</name>
</gene>
<dbReference type="GO" id="GO:0050660">
    <property type="term" value="F:flavin adenine dinucleotide binding"/>
    <property type="evidence" value="ECO:0007669"/>
    <property type="project" value="InterPro"/>
</dbReference>